<feature type="domain" description="DM13" evidence="3">
    <location>
        <begin position="640"/>
        <end position="747"/>
    </location>
</feature>
<dbReference type="PANTHER" id="PTHR34599:SF1">
    <property type="entry name" value="PHOSPHATIDIC ACID PHOSPHATASE TYPE 2_HALOPEROXIDASE DOMAIN-CONTAINING PROTEIN"/>
    <property type="match status" value="1"/>
</dbReference>
<accession>A0A6J4HUM8</accession>
<dbReference type="Pfam" id="PF01569">
    <property type="entry name" value="PAP2"/>
    <property type="match status" value="1"/>
</dbReference>
<protein>
    <recommendedName>
        <fullName evidence="3">DM13 domain-containing protein</fullName>
    </recommendedName>
</protein>
<dbReference type="Gene3D" id="1.10.606.10">
    <property type="entry name" value="Vanadium-containing Chloroperoxidase, domain 2"/>
    <property type="match status" value="1"/>
</dbReference>
<dbReference type="AlphaFoldDB" id="A0A6J4HUM8"/>
<gene>
    <name evidence="4" type="ORF">AVDCRST_MAG10-1233</name>
</gene>
<proteinExistence type="predicted"/>
<evidence type="ECO:0000256" key="1">
    <source>
        <dbReference type="SAM" id="MobiDB-lite"/>
    </source>
</evidence>
<dbReference type="InterPro" id="IPR036938">
    <property type="entry name" value="PAP2/HPO_sf"/>
</dbReference>
<feature type="compositionally biased region" description="Polar residues" evidence="1">
    <location>
        <begin position="496"/>
        <end position="517"/>
    </location>
</feature>
<dbReference type="EMBL" id="CADCTB010000082">
    <property type="protein sequence ID" value="CAA9232333.1"/>
    <property type="molecule type" value="Genomic_DNA"/>
</dbReference>
<feature type="region of interest" description="Disordered" evidence="1">
    <location>
        <begin position="25"/>
        <end position="51"/>
    </location>
</feature>
<sequence>MRGSSTRGRRAVAGVLGLALVAGACTSGDSDRPPPTVAGAVPAESTAGSWKPWVLTSPDQIKVPAPPKAGSDAAKAELAEVKDLATRRTPQVEQQAHHWSDYPALEPWVRKNMELVSEQSKNPPLASRGYGLVSVAMYDAIVSTYHWKYVFKREAPEGTNPVVPAGADPSYPDEHAAIAGAASRVLAYLFPERPAAQYDAEAEAAAESRVAAGVNFRSDVDAGLALGRAVADAVIARARTDGSDHHFEGLIPTGTGLWAPPPTAAPDKRQPVEPLAGTWRTWVTDMKALDPPPPPAYGSPQFMAEAQEVLETSRKLTSEQKKVAEYWAGGAGTPLPPGIWNQILLDTVREERLSTPRIARDFALLNVAQSDAGQAAWDCKYKFWSPRPINAIRDLGLDPEFKSHLPTPVFPSYVSGHSTYSAAASEVLGYLFPAKAADFKAKAQEAAVSRLYGGIHYKTDNDVGLQIGSKVGQLTVARARQDRAAGGGPDAAGAQTVNTRPSGAATTGSGVNFDTPPSSVPGIRKSQPYWSPVATIEGTGNTTSRSFTIDGAALQWRVSWHCETAPFTMVPVNAAGQESRRKVADALSCPSDGEGFAADKGGQTLKVTTAGRWKATVEQQIDSPLVEPAPAGLASARLLGTAEVYDVDRDGEGTAKIYEMPDGTRLIRLEDFFVSINSDLELRLSESTGPKSTDEAANAPFKLIAPLKATVGSMNYEVPRDVDISKYPSIVIWCEITRNAYAAASIQR</sequence>
<dbReference type="CDD" id="cd03398">
    <property type="entry name" value="PAP2_haloperoxidase"/>
    <property type="match status" value="1"/>
</dbReference>
<dbReference type="InterPro" id="IPR000326">
    <property type="entry name" value="PAP2/HPO"/>
</dbReference>
<dbReference type="PANTHER" id="PTHR34599">
    <property type="entry name" value="PEROXIDASE-RELATED"/>
    <property type="match status" value="1"/>
</dbReference>
<evidence type="ECO:0000313" key="4">
    <source>
        <dbReference type="EMBL" id="CAA9232333.1"/>
    </source>
</evidence>
<evidence type="ECO:0000259" key="3">
    <source>
        <dbReference type="PROSITE" id="PS51549"/>
    </source>
</evidence>
<reference evidence="4" key="1">
    <citation type="submission" date="2020-02" db="EMBL/GenBank/DDBJ databases">
        <authorList>
            <person name="Meier V. D."/>
        </authorList>
    </citation>
    <scope>NUCLEOTIDE SEQUENCE</scope>
    <source>
        <strain evidence="4">AVDCRST_MAG10</strain>
    </source>
</reference>
<dbReference type="PROSITE" id="PS51549">
    <property type="entry name" value="DM13"/>
    <property type="match status" value="1"/>
</dbReference>
<feature type="signal peptide" evidence="2">
    <location>
        <begin position="1"/>
        <end position="24"/>
    </location>
</feature>
<organism evidence="4">
    <name type="scientific">uncultured Acidimicrobiales bacterium</name>
    <dbReference type="NCBI Taxonomy" id="310071"/>
    <lineage>
        <taxon>Bacteria</taxon>
        <taxon>Bacillati</taxon>
        <taxon>Actinomycetota</taxon>
        <taxon>Acidimicrobiia</taxon>
        <taxon>Acidimicrobiales</taxon>
        <taxon>environmental samples</taxon>
    </lineage>
</organism>
<name>A0A6J4HUM8_9ACTN</name>
<dbReference type="Pfam" id="PF10517">
    <property type="entry name" value="DM13"/>
    <property type="match status" value="1"/>
</dbReference>
<dbReference type="Gene3D" id="1.10.606.20">
    <property type="match status" value="1"/>
</dbReference>
<dbReference type="SUPFAM" id="SSF48317">
    <property type="entry name" value="Acid phosphatase/Vanadium-dependent haloperoxidase"/>
    <property type="match status" value="2"/>
</dbReference>
<dbReference type="InterPro" id="IPR019545">
    <property type="entry name" value="DM13_domain"/>
</dbReference>
<dbReference type="GO" id="GO:0004601">
    <property type="term" value="F:peroxidase activity"/>
    <property type="evidence" value="ECO:0007669"/>
    <property type="project" value="InterPro"/>
</dbReference>
<keyword evidence="2" id="KW-0732">Signal</keyword>
<dbReference type="SMART" id="SM00014">
    <property type="entry name" value="acidPPc"/>
    <property type="match status" value="2"/>
</dbReference>
<dbReference type="PROSITE" id="PS51257">
    <property type="entry name" value="PROKAR_LIPOPROTEIN"/>
    <property type="match status" value="1"/>
</dbReference>
<evidence type="ECO:0000256" key="2">
    <source>
        <dbReference type="SAM" id="SignalP"/>
    </source>
</evidence>
<feature type="region of interest" description="Disordered" evidence="1">
    <location>
        <begin position="480"/>
        <end position="526"/>
    </location>
</feature>
<dbReference type="InterPro" id="IPR016119">
    <property type="entry name" value="Br/Cl_peroxidase_C"/>
</dbReference>
<dbReference type="InterPro" id="IPR052559">
    <property type="entry name" value="V-haloperoxidase"/>
</dbReference>
<feature type="chain" id="PRO_5027004422" description="DM13 domain-containing protein" evidence="2">
    <location>
        <begin position="25"/>
        <end position="748"/>
    </location>
</feature>